<evidence type="ECO:0000313" key="17">
    <source>
        <dbReference type="EMBL" id="KAL3727945.1"/>
    </source>
</evidence>
<feature type="domain" description="Gnk2-homologous" evidence="16">
    <location>
        <begin position="31"/>
        <end position="131"/>
    </location>
</feature>
<dbReference type="InterPro" id="IPR051378">
    <property type="entry name" value="Cell2Cell_Antifungal"/>
</dbReference>
<keyword evidence="12" id="KW-1015">Disulfide bond</keyword>
<comment type="subcellular location">
    <subcellularLocation>
        <location evidence="13">Cell junction</location>
        <location evidence="13">Plasmodesma</location>
    </subcellularLocation>
    <subcellularLocation>
        <location evidence="1">Cell membrane</location>
        <topology evidence="1">Single-pass type I membrane protein</topology>
    </subcellularLocation>
</comment>
<evidence type="ECO:0000256" key="8">
    <source>
        <dbReference type="ARBA" id="ARBA00022821"/>
    </source>
</evidence>
<keyword evidence="7" id="KW-0677">Repeat</keyword>
<proteinExistence type="inferred from homology"/>
<evidence type="ECO:0000256" key="12">
    <source>
        <dbReference type="ARBA" id="ARBA00023157"/>
    </source>
</evidence>
<evidence type="ECO:0000256" key="13">
    <source>
        <dbReference type="ARBA" id="ARBA00024184"/>
    </source>
</evidence>
<keyword evidence="8" id="KW-0611">Plant defense</keyword>
<dbReference type="CDD" id="cd23509">
    <property type="entry name" value="Gnk2-like"/>
    <property type="match status" value="1"/>
</dbReference>
<dbReference type="Pfam" id="PF01657">
    <property type="entry name" value="Stress-antifung"/>
    <property type="match status" value="1"/>
</dbReference>
<evidence type="ECO:0000256" key="14">
    <source>
        <dbReference type="ARBA" id="ARBA00038393"/>
    </source>
</evidence>
<dbReference type="InterPro" id="IPR002902">
    <property type="entry name" value="GNK2"/>
</dbReference>
<dbReference type="GO" id="GO:0005537">
    <property type="term" value="F:D-mannose binding"/>
    <property type="evidence" value="ECO:0007669"/>
    <property type="project" value="UniProtKB-KW"/>
</dbReference>
<dbReference type="PANTHER" id="PTHR32080:SF54">
    <property type="entry name" value="GNK2-HOMOLOGOUS DOMAIN-CONTAINING PROTEIN"/>
    <property type="match status" value="1"/>
</dbReference>
<keyword evidence="10" id="KW-0044">Antibiotic</keyword>
<dbReference type="Proteomes" id="UP001634007">
    <property type="component" value="Unassembled WGS sequence"/>
</dbReference>
<dbReference type="Gene3D" id="3.30.430.20">
    <property type="entry name" value="Gnk2 domain, C-X8-C-X2-C motif"/>
    <property type="match status" value="1"/>
</dbReference>
<evidence type="ECO:0000256" key="3">
    <source>
        <dbReference type="ARBA" id="ARBA00022577"/>
    </source>
</evidence>
<keyword evidence="6" id="KW-0430">Lectin</keyword>
<evidence type="ECO:0000256" key="9">
    <source>
        <dbReference type="ARBA" id="ARBA00022949"/>
    </source>
</evidence>
<evidence type="ECO:0000313" key="18">
    <source>
        <dbReference type="Proteomes" id="UP001634007"/>
    </source>
</evidence>
<feature type="signal peptide" evidence="15">
    <location>
        <begin position="1"/>
        <end position="26"/>
    </location>
</feature>
<dbReference type="GO" id="GO:0005886">
    <property type="term" value="C:plasma membrane"/>
    <property type="evidence" value="ECO:0007669"/>
    <property type="project" value="UniProtKB-SubCell"/>
</dbReference>
<dbReference type="GO" id="GO:0042742">
    <property type="term" value="P:defense response to bacterium"/>
    <property type="evidence" value="ECO:0007669"/>
    <property type="project" value="UniProtKB-KW"/>
</dbReference>
<dbReference type="PANTHER" id="PTHR32080">
    <property type="entry name" value="ANTIFUNGAL PROTEIN GINKBILOBIN-2-LIKE"/>
    <property type="match status" value="1"/>
</dbReference>
<dbReference type="GO" id="GO:0009506">
    <property type="term" value="C:plasmodesma"/>
    <property type="evidence" value="ECO:0007669"/>
    <property type="project" value="UniProtKB-SubCell"/>
</dbReference>
<dbReference type="PROSITE" id="PS51257">
    <property type="entry name" value="PROKAR_LIPOPROTEIN"/>
    <property type="match status" value="1"/>
</dbReference>
<evidence type="ECO:0000256" key="10">
    <source>
        <dbReference type="ARBA" id="ARBA00023022"/>
    </source>
</evidence>
<comment type="caution">
    <text evidence="17">The sequence shown here is derived from an EMBL/GenBank/DDBJ whole genome shotgun (WGS) entry which is preliminary data.</text>
</comment>
<evidence type="ECO:0000256" key="7">
    <source>
        <dbReference type="ARBA" id="ARBA00022737"/>
    </source>
</evidence>
<dbReference type="GO" id="GO:0050832">
    <property type="term" value="P:defense response to fungus"/>
    <property type="evidence" value="ECO:0007669"/>
    <property type="project" value="UniProtKB-KW"/>
</dbReference>
<evidence type="ECO:0000256" key="15">
    <source>
        <dbReference type="SAM" id="SignalP"/>
    </source>
</evidence>
<dbReference type="EMBL" id="JBJKBG010000008">
    <property type="protein sequence ID" value="KAL3727945.1"/>
    <property type="molecule type" value="Genomic_DNA"/>
</dbReference>
<dbReference type="GO" id="GO:0031640">
    <property type="term" value="P:killing of cells of another organism"/>
    <property type="evidence" value="ECO:0007669"/>
    <property type="project" value="UniProtKB-KW"/>
</dbReference>
<sequence length="133" mass="14978">MNTFSQRIVKLLLLLWLLCSCNVVKCQTPDIGLKYRICSARTYPSEQDPYAKDKYAVIYQLTEVTSSQGNNYYYQHGSCYGHADCDEAMGADDCTTCLAEARDSIYVLCGTSIGAQVQLGACRMRVEDYPFHE</sequence>
<evidence type="ECO:0000256" key="6">
    <source>
        <dbReference type="ARBA" id="ARBA00022734"/>
    </source>
</evidence>
<keyword evidence="3" id="KW-0295">Fungicide</keyword>
<keyword evidence="2" id="KW-0929">Antimicrobial</keyword>
<feature type="chain" id="PRO_5044800695" description="Gnk2-homologous domain-containing protein" evidence="15">
    <location>
        <begin position="27"/>
        <end position="133"/>
    </location>
</feature>
<keyword evidence="5 15" id="KW-0732">Signal</keyword>
<dbReference type="AlphaFoldDB" id="A0ABD3JKC4"/>
<evidence type="ECO:0000256" key="5">
    <source>
        <dbReference type="ARBA" id="ARBA00022729"/>
    </source>
</evidence>
<protein>
    <recommendedName>
        <fullName evidence="16">Gnk2-homologous domain-containing protein</fullName>
    </recommendedName>
</protein>
<gene>
    <name evidence="17" type="ORF">ACJRO7_032657</name>
</gene>
<keyword evidence="4" id="KW-0945">Host-virus interaction</keyword>
<organism evidence="17 18">
    <name type="scientific">Eucalyptus globulus</name>
    <name type="common">Tasmanian blue gum</name>
    <dbReference type="NCBI Taxonomy" id="34317"/>
    <lineage>
        <taxon>Eukaryota</taxon>
        <taxon>Viridiplantae</taxon>
        <taxon>Streptophyta</taxon>
        <taxon>Embryophyta</taxon>
        <taxon>Tracheophyta</taxon>
        <taxon>Spermatophyta</taxon>
        <taxon>Magnoliopsida</taxon>
        <taxon>eudicotyledons</taxon>
        <taxon>Gunneridae</taxon>
        <taxon>Pentapetalae</taxon>
        <taxon>rosids</taxon>
        <taxon>malvids</taxon>
        <taxon>Myrtales</taxon>
        <taxon>Myrtaceae</taxon>
        <taxon>Myrtoideae</taxon>
        <taxon>Eucalypteae</taxon>
        <taxon>Eucalyptus</taxon>
    </lineage>
</organism>
<dbReference type="InterPro" id="IPR038408">
    <property type="entry name" value="GNK2_sf"/>
</dbReference>
<dbReference type="PROSITE" id="PS51473">
    <property type="entry name" value="GNK2"/>
    <property type="match status" value="1"/>
</dbReference>
<evidence type="ECO:0000256" key="4">
    <source>
        <dbReference type="ARBA" id="ARBA00022581"/>
    </source>
</evidence>
<comment type="similarity">
    <text evidence="14">Belongs to the cysteine-rich repeat secretory protein family. Plasmodesmata-located proteins (PDLD) subfamily.</text>
</comment>
<evidence type="ECO:0000259" key="16">
    <source>
        <dbReference type="PROSITE" id="PS51473"/>
    </source>
</evidence>
<reference evidence="17 18" key="1">
    <citation type="submission" date="2024-11" db="EMBL/GenBank/DDBJ databases">
        <title>Chromosome-level genome assembly of Eucalyptus globulus Labill. provides insights into its genome evolution.</title>
        <authorList>
            <person name="Li X."/>
        </authorList>
    </citation>
    <scope>NUCLEOTIDE SEQUENCE [LARGE SCALE GENOMIC DNA]</scope>
    <source>
        <strain evidence="17">CL2024</strain>
        <tissue evidence="17">Fresh tender leaves</tissue>
    </source>
</reference>
<keyword evidence="9" id="KW-0965">Cell junction</keyword>
<evidence type="ECO:0000256" key="11">
    <source>
        <dbReference type="ARBA" id="ARBA00023035"/>
    </source>
</evidence>
<keyword evidence="18" id="KW-1185">Reference proteome</keyword>
<name>A0ABD3JKC4_EUCGL</name>
<accession>A0ABD3JKC4</accession>
<keyword evidence="11" id="KW-0465">Mannose-binding</keyword>
<evidence type="ECO:0000256" key="2">
    <source>
        <dbReference type="ARBA" id="ARBA00022529"/>
    </source>
</evidence>
<evidence type="ECO:0000256" key="1">
    <source>
        <dbReference type="ARBA" id="ARBA00004251"/>
    </source>
</evidence>